<dbReference type="AlphaFoldDB" id="A0AAV5DLA5"/>
<name>A0AAV5DLA5_ELECO</name>
<dbReference type="PANTHER" id="PTHR33085">
    <property type="entry name" value="OS12G0113100 PROTEIN-RELATED"/>
    <property type="match status" value="1"/>
</dbReference>
<reference evidence="2" key="1">
    <citation type="journal article" date="2018" name="DNA Res.">
        <title>Multiple hybrid de novo genome assembly of finger millet, an orphan allotetraploid crop.</title>
        <authorList>
            <person name="Hatakeyama M."/>
            <person name="Aluri S."/>
            <person name="Balachadran M.T."/>
            <person name="Sivarajan S.R."/>
            <person name="Patrignani A."/>
            <person name="Gruter S."/>
            <person name="Poveda L."/>
            <person name="Shimizu-Inatsugi R."/>
            <person name="Baeten J."/>
            <person name="Francoijs K.J."/>
            <person name="Nataraja K.N."/>
            <person name="Reddy Y.A.N."/>
            <person name="Phadnis S."/>
            <person name="Ravikumar R.L."/>
            <person name="Schlapbach R."/>
            <person name="Sreeman S.M."/>
            <person name="Shimizu K.K."/>
        </authorList>
    </citation>
    <scope>NUCLEOTIDE SEQUENCE</scope>
</reference>
<sequence>MSLSRRFLNLIVDHRIPGSRSLSGIDLTRQDFFNTTPTRPPHGDGSEPDVLRIPRRSSSCPRARKMRRGRRAEAAMNMERVCFPSPMFNFQAATMTSRWSINCFPLAGREVLCVDQPQRAFLFDLDALHVVTVPDICKLKHYPISVFIPSGSNDMDGRDDSGSGSLFIMERIPEQESTGCTGNSDQFEAFVYRKNTKTFSCLPLPPPPFIRDPKYWHNPDPVPDRTKENCNKPCRPSISSYTVLGDGSEICISVDNAGTYCFDTVRHTWRHVGDWTLPFQGRVEYVPELKLWFGFSATNGHLAVADLPAMEDSQPQLMRTWMELTPLKGWWDTWNPHFVNLGSAKFCIARYYHTETIGGFYGDQVLEHHFTVLTGVEIATYARDDNSNCSGSDISSVNQVGLQMNKYKTKIYASKDGSLIKLVF</sequence>
<dbReference type="Pfam" id="PF07893">
    <property type="entry name" value="DUF1668"/>
    <property type="match status" value="1"/>
</dbReference>
<evidence type="ECO:0000313" key="2">
    <source>
        <dbReference type="EMBL" id="GJN11221.1"/>
    </source>
</evidence>
<evidence type="ECO:0000313" key="3">
    <source>
        <dbReference type="Proteomes" id="UP001054889"/>
    </source>
</evidence>
<keyword evidence="3" id="KW-1185">Reference proteome</keyword>
<feature type="region of interest" description="Disordered" evidence="1">
    <location>
        <begin position="31"/>
        <end position="68"/>
    </location>
</feature>
<dbReference type="Proteomes" id="UP001054889">
    <property type="component" value="Unassembled WGS sequence"/>
</dbReference>
<gene>
    <name evidence="2" type="primary">ga29395</name>
    <name evidence="2" type="ORF">PR202_ga29395</name>
</gene>
<accession>A0AAV5DLA5</accession>
<organism evidence="2 3">
    <name type="scientific">Eleusine coracana subsp. coracana</name>
    <dbReference type="NCBI Taxonomy" id="191504"/>
    <lineage>
        <taxon>Eukaryota</taxon>
        <taxon>Viridiplantae</taxon>
        <taxon>Streptophyta</taxon>
        <taxon>Embryophyta</taxon>
        <taxon>Tracheophyta</taxon>
        <taxon>Spermatophyta</taxon>
        <taxon>Magnoliopsida</taxon>
        <taxon>Liliopsida</taxon>
        <taxon>Poales</taxon>
        <taxon>Poaceae</taxon>
        <taxon>PACMAD clade</taxon>
        <taxon>Chloridoideae</taxon>
        <taxon>Cynodonteae</taxon>
        <taxon>Eleusininae</taxon>
        <taxon>Eleusine</taxon>
    </lineage>
</organism>
<comment type="caution">
    <text evidence="2">The sequence shown here is derived from an EMBL/GenBank/DDBJ whole genome shotgun (WGS) entry which is preliminary data.</text>
</comment>
<proteinExistence type="predicted"/>
<dbReference type="EMBL" id="BQKI01000018">
    <property type="protein sequence ID" value="GJN11221.1"/>
    <property type="molecule type" value="Genomic_DNA"/>
</dbReference>
<dbReference type="InterPro" id="IPR012871">
    <property type="entry name" value="DUF1668_ORYSA"/>
</dbReference>
<dbReference type="PANTHER" id="PTHR33085:SF145">
    <property type="entry name" value="OS05G0302200 PROTEIN"/>
    <property type="match status" value="1"/>
</dbReference>
<evidence type="ECO:0000256" key="1">
    <source>
        <dbReference type="SAM" id="MobiDB-lite"/>
    </source>
</evidence>
<reference evidence="2" key="2">
    <citation type="submission" date="2021-12" db="EMBL/GenBank/DDBJ databases">
        <title>Resequencing data analysis of finger millet.</title>
        <authorList>
            <person name="Hatakeyama M."/>
            <person name="Aluri S."/>
            <person name="Balachadran M.T."/>
            <person name="Sivarajan S.R."/>
            <person name="Poveda L."/>
            <person name="Shimizu-Inatsugi R."/>
            <person name="Schlapbach R."/>
            <person name="Sreeman S.M."/>
            <person name="Shimizu K.K."/>
        </authorList>
    </citation>
    <scope>NUCLEOTIDE SEQUENCE</scope>
</reference>
<feature type="compositionally biased region" description="Basic and acidic residues" evidence="1">
    <location>
        <begin position="41"/>
        <end position="52"/>
    </location>
</feature>
<protein>
    <submittedName>
        <fullName evidence="2">Uncharacterized protein</fullName>
    </submittedName>
</protein>